<comment type="caution">
    <text evidence="1">The sequence shown here is derived from an EMBL/GenBank/DDBJ whole genome shotgun (WGS) entry which is preliminary data.</text>
</comment>
<proteinExistence type="predicted"/>
<accession>K1SGP9</accession>
<gene>
    <name evidence="1" type="ORF">LEA_16649</name>
</gene>
<name>K1SGP9_9ZZZZ</name>
<dbReference type="EMBL" id="AJWY01011385">
    <property type="protein sequence ID" value="EKC52905.1"/>
    <property type="molecule type" value="Genomic_DNA"/>
</dbReference>
<dbReference type="AlphaFoldDB" id="K1SGP9"/>
<sequence length="75" mass="8753">MTQNWIEKNGDGTVSEWGQNPYWLKNRVLSGYKRYRAVASARANLHITDYFNLQVRGNVDYISDKFDNKMYATTA</sequence>
<protein>
    <submittedName>
        <fullName evidence="1">Uncharacterized protein</fullName>
    </submittedName>
</protein>
<reference evidence="1" key="1">
    <citation type="journal article" date="2013" name="Environ. Microbiol.">
        <title>Microbiota from the distal guts of lean and obese adolescents exhibit partial functional redundancy besides clear differences in community structure.</title>
        <authorList>
            <person name="Ferrer M."/>
            <person name="Ruiz A."/>
            <person name="Lanza F."/>
            <person name="Haange S.B."/>
            <person name="Oberbach A."/>
            <person name="Till H."/>
            <person name="Bargiela R."/>
            <person name="Campoy C."/>
            <person name="Segura M.T."/>
            <person name="Richter M."/>
            <person name="von Bergen M."/>
            <person name="Seifert J."/>
            <person name="Suarez A."/>
        </authorList>
    </citation>
    <scope>NUCLEOTIDE SEQUENCE</scope>
</reference>
<evidence type="ECO:0000313" key="1">
    <source>
        <dbReference type="EMBL" id="EKC52905.1"/>
    </source>
</evidence>
<feature type="non-terminal residue" evidence="1">
    <location>
        <position position="75"/>
    </location>
</feature>
<organism evidence="1">
    <name type="scientific">human gut metagenome</name>
    <dbReference type="NCBI Taxonomy" id="408170"/>
    <lineage>
        <taxon>unclassified sequences</taxon>
        <taxon>metagenomes</taxon>
        <taxon>organismal metagenomes</taxon>
    </lineage>
</organism>